<dbReference type="Proteomes" id="UP001050691">
    <property type="component" value="Unassembled WGS sequence"/>
</dbReference>
<dbReference type="GO" id="GO:0005685">
    <property type="term" value="C:U1 snRNP"/>
    <property type="evidence" value="ECO:0007669"/>
    <property type="project" value="InterPro"/>
</dbReference>
<evidence type="ECO:0000313" key="4">
    <source>
        <dbReference type="Proteomes" id="UP001050691"/>
    </source>
</evidence>
<dbReference type="InterPro" id="IPR004882">
    <property type="entry name" value="Luc7-rel"/>
</dbReference>
<feature type="compositionally biased region" description="Basic and acidic residues" evidence="2">
    <location>
        <begin position="168"/>
        <end position="196"/>
    </location>
</feature>
<sequence length="213" mass="24542">MDLGSCSKSHTERPKTDFLAAREADPHNLIFRQFQQEYKSNLFTFVDECDRRICVAHHRLENTPEENAKTTNLMREIAEIELTIQGVPKRLKNFTFYISRQQQLTETSGASEHQKLHVCDIRSGYHELRNLLGQFRAEREARKNAAPSISSGVSSSPLLPPVTATGPRMDDHDRDRDYDYRRDSGRDRGYGDRDRYAIFIRKPGSQAAKVKKT</sequence>
<evidence type="ECO:0000313" key="3">
    <source>
        <dbReference type="EMBL" id="GJJ12670.1"/>
    </source>
</evidence>
<dbReference type="GO" id="GO:0003729">
    <property type="term" value="F:mRNA binding"/>
    <property type="evidence" value="ECO:0007669"/>
    <property type="project" value="InterPro"/>
</dbReference>
<dbReference type="EMBL" id="BPWL01000007">
    <property type="protein sequence ID" value="GJJ12670.1"/>
    <property type="molecule type" value="Genomic_DNA"/>
</dbReference>
<feature type="compositionally biased region" description="Low complexity" evidence="2">
    <location>
        <begin position="147"/>
        <end position="157"/>
    </location>
</feature>
<proteinExistence type="inferred from homology"/>
<feature type="region of interest" description="Disordered" evidence="2">
    <location>
        <begin position="143"/>
        <end position="197"/>
    </location>
</feature>
<keyword evidence="4" id="KW-1185">Reference proteome</keyword>
<name>A0AAV5AL67_9AGAM</name>
<dbReference type="GO" id="GO:0006376">
    <property type="term" value="P:mRNA splice site recognition"/>
    <property type="evidence" value="ECO:0007669"/>
    <property type="project" value="InterPro"/>
</dbReference>
<comment type="similarity">
    <text evidence="1">Belongs to the Luc7 family.</text>
</comment>
<gene>
    <name evidence="3" type="ORF">Clacol_006914</name>
</gene>
<evidence type="ECO:0000256" key="1">
    <source>
        <dbReference type="ARBA" id="ARBA00005655"/>
    </source>
</evidence>
<evidence type="ECO:0000256" key="2">
    <source>
        <dbReference type="SAM" id="MobiDB-lite"/>
    </source>
</evidence>
<protein>
    <submittedName>
        <fullName evidence="3">Uncharacterized protein</fullName>
    </submittedName>
</protein>
<dbReference type="AlphaFoldDB" id="A0AAV5AL67"/>
<comment type="caution">
    <text evidence="3">The sequence shown here is derived from an EMBL/GenBank/DDBJ whole genome shotgun (WGS) entry which is preliminary data.</text>
</comment>
<organism evidence="3 4">
    <name type="scientific">Clathrus columnatus</name>
    <dbReference type="NCBI Taxonomy" id="1419009"/>
    <lineage>
        <taxon>Eukaryota</taxon>
        <taxon>Fungi</taxon>
        <taxon>Dikarya</taxon>
        <taxon>Basidiomycota</taxon>
        <taxon>Agaricomycotina</taxon>
        <taxon>Agaricomycetes</taxon>
        <taxon>Phallomycetidae</taxon>
        <taxon>Phallales</taxon>
        <taxon>Clathraceae</taxon>
        <taxon>Clathrus</taxon>
    </lineage>
</organism>
<accession>A0AAV5AL67</accession>
<dbReference type="Pfam" id="PF03194">
    <property type="entry name" value="LUC7"/>
    <property type="match status" value="1"/>
</dbReference>
<dbReference type="PANTHER" id="PTHR12375">
    <property type="entry name" value="RNA-BINDING PROTEIN LUC7-RELATED"/>
    <property type="match status" value="1"/>
</dbReference>
<reference evidence="3" key="1">
    <citation type="submission" date="2021-10" db="EMBL/GenBank/DDBJ databases">
        <title>De novo Genome Assembly of Clathrus columnatus (Basidiomycota, Fungi) Using Illumina and Nanopore Sequence Data.</title>
        <authorList>
            <person name="Ogiso-Tanaka E."/>
            <person name="Itagaki H."/>
            <person name="Hosoya T."/>
            <person name="Hosaka K."/>
        </authorList>
    </citation>
    <scope>NUCLEOTIDE SEQUENCE</scope>
    <source>
        <strain evidence="3">MO-923</strain>
    </source>
</reference>